<dbReference type="Gene3D" id="3.40.50.720">
    <property type="entry name" value="NAD(P)-binding Rossmann-like Domain"/>
    <property type="match status" value="1"/>
</dbReference>
<gene>
    <name evidence="2" type="ORF">SAMN04489759_10989</name>
</gene>
<dbReference type="Gene3D" id="3.90.180.10">
    <property type="entry name" value="Medium-chain alcohol dehydrogenases, catalytic domain"/>
    <property type="match status" value="1"/>
</dbReference>
<dbReference type="Proteomes" id="UP000199399">
    <property type="component" value="Unassembled WGS sequence"/>
</dbReference>
<dbReference type="CDD" id="cd08241">
    <property type="entry name" value="QOR1"/>
    <property type="match status" value="1"/>
</dbReference>
<proteinExistence type="predicted"/>
<evidence type="ECO:0000313" key="3">
    <source>
        <dbReference type="Proteomes" id="UP000199399"/>
    </source>
</evidence>
<dbReference type="STRING" id="218672.SAMN04489759_10989"/>
<reference evidence="3" key="1">
    <citation type="submission" date="2016-10" db="EMBL/GenBank/DDBJ databases">
        <authorList>
            <person name="Varghese N."/>
            <person name="Submissions S."/>
        </authorList>
    </citation>
    <scope>NUCLEOTIDE SEQUENCE [LARGE SCALE GENOMIC DNA]</scope>
    <source>
        <strain evidence="3">DSM 16477</strain>
    </source>
</reference>
<dbReference type="InterPro" id="IPR013149">
    <property type="entry name" value="ADH-like_C"/>
</dbReference>
<feature type="domain" description="Enoyl reductase (ER)" evidence="1">
    <location>
        <begin position="8"/>
        <end position="317"/>
    </location>
</feature>
<dbReference type="PANTHER" id="PTHR43677:SF4">
    <property type="entry name" value="QUINONE OXIDOREDUCTASE-LIKE PROTEIN 2"/>
    <property type="match status" value="1"/>
</dbReference>
<dbReference type="Pfam" id="PF00107">
    <property type="entry name" value="ADH_zinc_N"/>
    <property type="match status" value="1"/>
</dbReference>
<sequence length="321" mass="33882">MRAMQVTAYDEPLTLQELEMPIPKQGEVLVQVDTCGLNFGDLLIIKGTYQEKPPLPFTLGMELAGTISAVGDGVTHLKVGQRVAAFTGFDGLAEYAAVPASVCVPLPDAMNSVDGAAFLIAYGTSHVALDYKARLQPGERLLVLGASGGIGLTAVELGKLMGAEVIAVARGADKLAVCREAGADHLINSETDDIRAMVKELGGADVVYDPVGGDQFKAAMRACNPEARLIPLGFASGEVPQIPANILLVKNLSVLGFYWGGYAKIKPSVLTDSFAKLIDWYVDGKLKPHVSNILPLEQANEALALLRDRKATGKVVVEVAG</sequence>
<dbReference type="SUPFAM" id="SSF51735">
    <property type="entry name" value="NAD(P)-binding Rossmann-fold domains"/>
    <property type="match status" value="1"/>
</dbReference>
<organism evidence="2 3">
    <name type="scientific">Sulfitobacter delicatus</name>
    <dbReference type="NCBI Taxonomy" id="218672"/>
    <lineage>
        <taxon>Bacteria</taxon>
        <taxon>Pseudomonadati</taxon>
        <taxon>Pseudomonadota</taxon>
        <taxon>Alphaproteobacteria</taxon>
        <taxon>Rhodobacterales</taxon>
        <taxon>Roseobacteraceae</taxon>
        <taxon>Sulfitobacter</taxon>
    </lineage>
</organism>
<dbReference type="InterPro" id="IPR020843">
    <property type="entry name" value="ER"/>
</dbReference>
<dbReference type="InterPro" id="IPR036291">
    <property type="entry name" value="NAD(P)-bd_dom_sf"/>
</dbReference>
<dbReference type="InterPro" id="IPR013154">
    <property type="entry name" value="ADH-like_N"/>
</dbReference>
<dbReference type="InterPro" id="IPR051397">
    <property type="entry name" value="Zn-ADH-like_protein"/>
</dbReference>
<dbReference type="AlphaFoldDB" id="A0A1G7VIZ6"/>
<dbReference type="EMBL" id="FNBP01000009">
    <property type="protein sequence ID" value="SDG59802.1"/>
    <property type="molecule type" value="Genomic_DNA"/>
</dbReference>
<dbReference type="Pfam" id="PF08240">
    <property type="entry name" value="ADH_N"/>
    <property type="match status" value="1"/>
</dbReference>
<dbReference type="SMART" id="SM00829">
    <property type="entry name" value="PKS_ER"/>
    <property type="match status" value="1"/>
</dbReference>
<dbReference type="PANTHER" id="PTHR43677">
    <property type="entry name" value="SHORT-CHAIN DEHYDROGENASE/REDUCTASE"/>
    <property type="match status" value="1"/>
</dbReference>
<evidence type="ECO:0000313" key="2">
    <source>
        <dbReference type="EMBL" id="SDG59802.1"/>
    </source>
</evidence>
<keyword evidence="3" id="KW-1185">Reference proteome</keyword>
<dbReference type="InterPro" id="IPR011032">
    <property type="entry name" value="GroES-like_sf"/>
</dbReference>
<accession>A0A1G7VIZ6</accession>
<protein>
    <submittedName>
        <fullName evidence="2">NADPH2:quinone reductase</fullName>
    </submittedName>
</protein>
<dbReference type="OrthoDB" id="4190732at2"/>
<dbReference type="SUPFAM" id="SSF50129">
    <property type="entry name" value="GroES-like"/>
    <property type="match status" value="1"/>
</dbReference>
<dbReference type="GO" id="GO:0016491">
    <property type="term" value="F:oxidoreductase activity"/>
    <property type="evidence" value="ECO:0007669"/>
    <property type="project" value="InterPro"/>
</dbReference>
<evidence type="ECO:0000259" key="1">
    <source>
        <dbReference type="SMART" id="SM00829"/>
    </source>
</evidence>
<name>A0A1G7VIZ6_9RHOB</name>
<dbReference type="RefSeq" id="WP_093743473.1">
    <property type="nucleotide sequence ID" value="NZ_FNBP01000009.1"/>
</dbReference>